<keyword evidence="4 9" id="KW-0808">Transferase</keyword>
<dbReference type="InterPro" id="IPR043148">
    <property type="entry name" value="TagF_C"/>
</dbReference>
<dbReference type="PANTHER" id="PTHR37316:SF3">
    <property type="entry name" value="TEICHOIC ACID GLYCEROL-PHOSPHATE TRANSFERASE"/>
    <property type="match status" value="1"/>
</dbReference>
<name>A0A5N8W7W5_9ACTN</name>
<comment type="subcellular location">
    <subcellularLocation>
        <location evidence="1">Cell membrane</location>
        <topology evidence="1">Peripheral membrane protein</topology>
    </subcellularLocation>
</comment>
<dbReference type="InterPro" id="IPR051612">
    <property type="entry name" value="Teichoic_Acid_Biosynth"/>
</dbReference>
<dbReference type="EMBL" id="VJZE01000238">
    <property type="protein sequence ID" value="MPY43583.1"/>
    <property type="molecule type" value="Genomic_DNA"/>
</dbReference>
<evidence type="ECO:0000256" key="7">
    <source>
        <dbReference type="SAM" id="MobiDB-lite"/>
    </source>
</evidence>
<gene>
    <name evidence="9" type="ORF">FNH04_27860</name>
</gene>
<evidence type="ECO:0000256" key="3">
    <source>
        <dbReference type="ARBA" id="ARBA00022475"/>
    </source>
</evidence>
<dbReference type="GO" id="GO:0047355">
    <property type="term" value="F:CDP-glycerol glycerophosphotransferase activity"/>
    <property type="evidence" value="ECO:0007669"/>
    <property type="project" value="InterPro"/>
</dbReference>
<keyword evidence="6" id="KW-0472">Membrane</keyword>
<evidence type="ECO:0000256" key="4">
    <source>
        <dbReference type="ARBA" id="ARBA00022679"/>
    </source>
</evidence>
<dbReference type="Proteomes" id="UP000326979">
    <property type="component" value="Unassembled WGS sequence"/>
</dbReference>
<comment type="caution">
    <text evidence="9">The sequence shown here is derived from an EMBL/GenBank/DDBJ whole genome shotgun (WGS) entry which is preliminary data.</text>
</comment>
<evidence type="ECO:0000256" key="2">
    <source>
        <dbReference type="ARBA" id="ARBA00010488"/>
    </source>
</evidence>
<evidence type="ECO:0000256" key="6">
    <source>
        <dbReference type="ARBA" id="ARBA00023136"/>
    </source>
</evidence>
<evidence type="ECO:0000259" key="8">
    <source>
        <dbReference type="Pfam" id="PF00535"/>
    </source>
</evidence>
<sequence>MNVDRSSPESESESESELESEPEASSALPAPPAVSVVVIVYNDEARLPTAVRSVLDQTLRSVEVVIVDDRSTDGSYDMARALAAEHPDRVRAHRLPENSGGCGAPRNHGIRHARGDYVLFLDSDDVLERNACRNMLEAAETTGADLVSGLCVRVHVDARTARESKWYPWLYTRTRTLESVSELPDLLVYDTLSTNKCYRRDFLLEHGLEFPVGIHYEDLLFSARAYVAARRITLIPNRVYDWNVVSNPGDSATKSISNRRAEIANFAHRMEIHRRVDRLLVDQGLPHLKFHKDVKFLKHDLVLHLRDLPFRDAAYRREFAALAREYLESIDPAAYEETEPIHAVCAYLLRRSDWANLLPAVDTLTNRDKVSAPLAERDGRIYWCAEHLDDPVDGEFARRVLDVTALGYHTKPIERMFLRNELTRYQAPAGAGAGGRGSGTVHLAGRINNPLGVIAPQARLAGELEFGARRKGVRFQTFRFPVDTLRHDGEAIAWEATADLGRVLRPVGIVDAVWDVRLHLEADGVRTTTRLTASEPGLATGLLPVRPRLTRLVADRIEPQISSRGHLCFRLVPDKKANALVLRGIHGAPGRLAKSGYRRARSVRKTLASGNTKIRLYHEVFSRLPVKKGLVVFESHLGRQYSDSPRALYEEMRRQGLQFEAVWAYADKPKGFPEDAVLVRRWSLPYLQALARAEFWIDNQSYPLKLTKRPETTYIQTWHGSALKRMGFDASEWKLKSRAEQTEQQRTLDRFDRFLVRSEHDVRTLARAFRLQEKTLLRVGYPRNDALVRAREAAASPGAVGRPPLAAELGIPEDRRILLYAPTFRQAGQRRFELPFDVERFADTFGDRYALLVRSHYLNHVVLPPSVRGRVIDVSAHHDVTPLLTLADGLITDYSSVMFDYALLDRPMFFFAYDYEEYVHEGRGTYFDLLERAPGPVVRTEDDLYAALGSLERQSVKYSGARARFVADFGEYDKGHAAQSIVDQFFAQWRRV</sequence>
<accession>A0A5N8W7W5</accession>
<dbReference type="Pfam" id="PF04464">
    <property type="entry name" value="Glyphos_transf"/>
    <property type="match status" value="1"/>
</dbReference>
<comment type="similarity">
    <text evidence="2">Belongs to the CDP-glycerol glycerophosphotransferase family.</text>
</comment>
<feature type="domain" description="Glycosyltransferase 2-like" evidence="8">
    <location>
        <begin position="35"/>
        <end position="180"/>
    </location>
</feature>
<dbReference type="OrthoDB" id="3183633at2"/>
<protein>
    <submittedName>
        <fullName evidence="9">Glycosyltransferase</fullName>
    </submittedName>
</protein>
<dbReference type="GO" id="GO:0019350">
    <property type="term" value="P:teichoic acid biosynthetic process"/>
    <property type="evidence" value="ECO:0007669"/>
    <property type="project" value="UniProtKB-KW"/>
</dbReference>
<keyword evidence="10" id="KW-1185">Reference proteome</keyword>
<dbReference type="InterPro" id="IPR043149">
    <property type="entry name" value="TagF_N"/>
</dbReference>
<evidence type="ECO:0000256" key="5">
    <source>
        <dbReference type="ARBA" id="ARBA00022944"/>
    </source>
</evidence>
<dbReference type="Gene3D" id="3.40.50.12580">
    <property type="match status" value="1"/>
</dbReference>
<dbReference type="RefSeq" id="WP_152788546.1">
    <property type="nucleotide sequence ID" value="NZ_BAABEQ010000002.1"/>
</dbReference>
<dbReference type="InterPro" id="IPR001173">
    <property type="entry name" value="Glyco_trans_2-like"/>
</dbReference>
<dbReference type="Gene3D" id="3.90.550.10">
    <property type="entry name" value="Spore Coat Polysaccharide Biosynthesis Protein SpsA, Chain A"/>
    <property type="match status" value="1"/>
</dbReference>
<dbReference type="AlphaFoldDB" id="A0A5N8W7W5"/>
<dbReference type="SUPFAM" id="SSF53756">
    <property type="entry name" value="UDP-Glycosyltransferase/glycogen phosphorylase"/>
    <property type="match status" value="1"/>
</dbReference>
<dbReference type="PANTHER" id="PTHR37316">
    <property type="entry name" value="TEICHOIC ACID GLYCEROL-PHOSPHATE PRIMASE"/>
    <property type="match status" value="1"/>
</dbReference>
<dbReference type="Gene3D" id="3.40.50.11820">
    <property type="match status" value="1"/>
</dbReference>
<keyword evidence="5" id="KW-0777">Teichoic acid biosynthesis</keyword>
<dbReference type="Pfam" id="PF00535">
    <property type="entry name" value="Glycos_transf_2"/>
    <property type="match status" value="1"/>
</dbReference>
<proteinExistence type="inferred from homology"/>
<feature type="region of interest" description="Disordered" evidence="7">
    <location>
        <begin position="1"/>
        <end position="28"/>
    </location>
</feature>
<dbReference type="CDD" id="cd00761">
    <property type="entry name" value="Glyco_tranf_GTA_type"/>
    <property type="match status" value="1"/>
</dbReference>
<dbReference type="InterPro" id="IPR007554">
    <property type="entry name" value="Glycerophosphate_synth"/>
</dbReference>
<dbReference type="InterPro" id="IPR029044">
    <property type="entry name" value="Nucleotide-diphossugar_trans"/>
</dbReference>
<evidence type="ECO:0000256" key="1">
    <source>
        <dbReference type="ARBA" id="ARBA00004202"/>
    </source>
</evidence>
<dbReference type="GO" id="GO:0005886">
    <property type="term" value="C:plasma membrane"/>
    <property type="evidence" value="ECO:0007669"/>
    <property type="project" value="UniProtKB-SubCell"/>
</dbReference>
<evidence type="ECO:0000313" key="9">
    <source>
        <dbReference type="EMBL" id="MPY43583.1"/>
    </source>
</evidence>
<keyword evidence="3" id="KW-1003">Cell membrane</keyword>
<reference evidence="9 10" key="1">
    <citation type="submission" date="2019-07" db="EMBL/GenBank/DDBJ databases">
        <title>New species of Amycolatopsis and Streptomyces.</title>
        <authorList>
            <person name="Duangmal K."/>
            <person name="Teo W.F.A."/>
            <person name="Lipun K."/>
        </authorList>
    </citation>
    <scope>NUCLEOTIDE SEQUENCE [LARGE SCALE GENOMIC DNA]</scope>
    <source>
        <strain evidence="9 10">TISTR 2346</strain>
    </source>
</reference>
<feature type="compositionally biased region" description="Acidic residues" evidence="7">
    <location>
        <begin position="10"/>
        <end position="22"/>
    </location>
</feature>
<dbReference type="SUPFAM" id="SSF53448">
    <property type="entry name" value="Nucleotide-diphospho-sugar transferases"/>
    <property type="match status" value="1"/>
</dbReference>
<evidence type="ECO:0000313" key="10">
    <source>
        <dbReference type="Proteomes" id="UP000326979"/>
    </source>
</evidence>
<organism evidence="9 10">
    <name type="scientific">Streptomyces phyllanthi</name>
    <dbReference type="NCBI Taxonomy" id="1803180"/>
    <lineage>
        <taxon>Bacteria</taxon>
        <taxon>Bacillati</taxon>
        <taxon>Actinomycetota</taxon>
        <taxon>Actinomycetes</taxon>
        <taxon>Kitasatosporales</taxon>
        <taxon>Streptomycetaceae</taxon>
        <taxon>Streptomyces</taxon>
    </lineage>
</organism>